<keyword evidence="2" id="KW-0378">Hydrolase</keyword>
<keyword evidence="2" id="KW-0645">Protease</keyword>
<evidence type="ECO:0000313" key="2">
    <source>
        <dbReference type="EMBL" id="MCI11567.1"/>
    </source>
</evidence>
<dbReference type="Proteomes" id="UP000265520">
    <property type="component" value="Unassembled WGS sequence"/>
</dbReference>
<keyword evidence="1" id="KW-0732">Signal</keyword>
<feature type="chain" id="PRO_5017284879" evidence="1">
    <location>
        <begin position="18"/>
        <end position="54"/>
    </location>
</feature>
<evidence type="ECO:0000313" key="3">
    <source>
        <dbReference type="Proteomes" id="UP000265520"/>
    </source>
</evidence>
<evidence type="ECO:0000256" key="1">
    <source>
        <dbReference type="SAM" id="SignalP"/>
    </source>
</evidence>
<feature type="signal peptide" evidence="1">
    <location>
        <begin position="1"/>
        <end position="17"/>
    </location>
</feature>
<dbReference type="AlphaFoldDB" id="A0A392PIU5"/>
<protein>
    <submittedName>
        <fullName evidence="2">Rhomboid protease GluP-like</fullName>
    </submittedName>
</protein>
<accession>A0A392PIU5</accession>
<keyword evidence="3" id="KW-1185">Reference proteome</keyword>
<sequence>MGFFFLVVGSVAVFVLRHKDIVGGGKKDLQHIAQVIALNMVIGLSSTGIDNWGH</sequence>
<feature type="non-terminal residue" evidence="2">
    <location>
        <position position="54"/>
    </location>
</feature>
<organism evidence="2 3">
    <name type="scientific">Trifolium medium</name>
    <dbReference type="NCBI Taxonomy" id="97028"/>
    <lineage>
        <taxon>Eukaryota</taxon>
        <taxon>Viridiplantae</taxon>
        <taxon>Streptophyta</taxon>
        <taxon>Embryophyta</taxon>
        <taxon>Tracheophyta</taxon>
        <taxon>Spermatophyta</taxon>
        <taxon>Magnoliopsida</taxon>
        <taxon>eudicotyledons</taxon>
        <taxon>Gunneridae</taxon>
        <taxon>Pentapetalae</taxon>
        <taxon>rosids</taxon>
        <taxon>fabids</taxon>
        <taxon>Fabales</taxon>
        <taxon>Fabaceae</taxon>
        <taxon>Papilionoideae</taxon>
        <taxon>50 kb inversion clade</taxon>
        <taxon>NPAAA clade</taxon>
        <taxon>Hologalegina</taxon>
        <taxon>IRL clade</taxon>
        <taxon>Trifolieae</taxon>
        <taxon>Trifolium</taxon>
    </lineage>
</organism>
<comment type="caution">
    <text evidence="2">The sequence shown here is derived from an EMBL/GenBank/DDBJ whole genome shotgun (WGS) entry which is preliminary data.</text>
</comment>
<dbReference type="GO" id="GO:0006508">
    <property type="term" value="P:proteolysis"/>
    <property type="evidence" value="ECO:0007669"/>
    <property type="project" value="UniProtKB-KW"/>
</dbReference>
<proteinExistence type="predicted"/>
<dbReference type="EMBL" id="LXQA010080650">
    <property type="protein sequence ID" value="MCI11567.1"/>
    <property type="molecule type" value="Genomic_DNA"/>
</dbReference>
<dbReference type="GO" id="GO:0008233">
    <property type="term" value="F:peptidase activity"/>
    <property type="evidence" value="ECO:0007669"/>
    <property type="project" value="UniProtKB-KW"/>
</dbReference>
<reference evidence="2 3" key="1">
    <citation type="journal article" date="2018" name="Front. Plant Sci.">
        <title>Red Clover (Trifolium pratense) and Zigzag Clover (T. medium) - A Picture of Genomic Similarities and Differences.</title>
        <authorList>
            <person name="Dluhosova J."/>
            <person name="Istvanek J."/>
            <person name="Nedelnik J."/>
            <person name="Repkova J."/>
        </authorList>
    </citation>
    <scope>NUCLEOTIDE SEQUENCE [LARGE SCALE GENOMIC DNA]</scope>
    <source>
        <strain evidence="3">cv. 10/8</strain>
        <tissue evidence="2">Leaf</tissue>
    </source>
</reference>
<name>A0A392PIU5_9FABA</name>